<gene>
    <name evidence="2" type="ORF">ISP14_00540</name>
</gene>
<dbReference type="EMBL" id="JADIKL010000001">
    <property type="protein sequence ID" value="MFK2929266.1"/>
    <property type="molecule type" value="Genomic_DNA"/>
</dbReference>
<evidence type="ECO:0000256" key="1">
    <source>
        <dbReference type="SAM" id="MobiDB-lite"/>
    </source>
</evidence>
<organism evidence="2 3">
    <name type="scientific">Dyella agri</name>
    <dbReference type="NCBI Taxonomy" id="1926869"/>
    <lineage>
        <taxon>Bacteria</taxon>
        <taxon>Pseudomonadati</taxon>
        <taxon>Pseudomonadota</taxon>
        <taxon>Gammaproteobacteria</taxon>
        <taxon>Lysobacterales</taxon>
        <taxon>Rhodanobacteraceae</taxon>
        <taxon>Dyella</taxon>
    </lineage>
</organism>
<comment type="caution">
    <text evidence="2">The sequence shown here is derived from an EMBL/GenBank/DDBJ whole genome shotgun (WGS) entry which is preliminary data.</text>
</comment>
<reference evidence="2 3" key="1">
    <citation type="submission" date="2020-10" db="EMBL/GenBank/DDBJ databases">
        <title>Phylogeny of dyella-like bacteria.</title>
        <authorList>
            <person name="Fu J."/>
        </authorList>
    </citation>
    <scope>NUCLEOTIDE SEQUENCE [LARGE SCALE GENOMIC DNA]</scope>
    <source>
        <strain evidence="2 3">DKC-1</strain>
    </source>
</reference>
<keyword evidence="3" id="KW-1185">Reference proteome</keyword>
<feature type="compositionally biased region" description="Basic and acidic residues" evidence="1">
    <location>
        <begin position="84"/>
        <end position="94"/>
    </location>
</feature>
<feature type="compositionally biased region" description="Basic and acidic residues" evidence="1">
    <location>
        <begin position="59"/>
        <end position="70"/>
    </location>
</feature>
<evidence type="ECO:0000313" key="3">
    <source>
        <dbReference type="Proteomes" id="UP001620397"/>
    </source>
</evidence>
<feature type="region of interest" description="Disordered" evidence="1">
    <location>
        <begin position="53"/>
        <end position="94"/>
    </location>
</feature>
<proteinExistence type="predicted"/>
<name>A0ABW8KCT2_9GAMM</name>
<dbReference type="Proteomes" id="UP001620397">
    <property type="component" value="Unassembled WGS sequence"/>
</dbReference>
<sequence>MAPRKALAIQFVPGFSDGATGKAGVTVSASFASGLDMRSALCSRDIRRAYQTRTTRSIQAKDRGKQEKLATVEQVNPSPLSAKSPDELPRPGFF</sequence>
<dbReference type="RefSeq" id="WP_404535074.1">
    <property type="nucleotide sequence ID" value="NZ_JADIKL010000001.1"/>
</dbReference>
<protein>
    <submittedName>
        <fullName evidence="2">Uncharacterized protein</fullName>
    </submittedName>
</protein>
<accession>A0ABW8KCT2</accession>
<evidence type="ECO:0000313" key="2">
    <source>
        <dbReference type="EMBL" id="MFK2929266.1"/>
    </source>
</evidence>